<protein>
    <recommendedName>
        <fullName evidence="3">CBS domain-containing protein</fullName>
    </recommendedName>
</protein>
<dbReference type="Proteomes" id="UP000028981">
    <property type="component" value="Unassembled WGS sequence"/>
</dbReference>
<dbReference type="PROSITE" id="PS51371">
    <property type="entry name" value="CBS"/>
    <property type="match status" value="2"/>
</dbReference>
<keyword evidence="2" id="KW-0812">Transmembrane</keyword>
<dbReference type="SMART" id="SM00116">
    <property type="entry name" value="CBS"/>
    <property type="match status" value="2"/>
</dbReference>
<keyword evidence="1" id="KW-0129">CBS domain</keyword>
<organism evidence="4 5">
    <name type="scientific">Devosia riboflavina</name>
    <dbReference type="NCBI Taxonomy" id="46914"/>
    <lineage>
        <taxon>Bacteria</taxon>
        <taxon>Pseudomonadati</taxon>
        <taxon>Pseudomonadota</taxon>
        <taxon>Alphaproteobacteria</taxon>
        <taxon>Hyphomicrobiales</taxon>
        <taxon>Devosiaceae</taxon>
        <taxon>Devosia</taxon>
    </lineage>
</organism>
<dbReference type="Pfam" id="PF04982">
    <property type="entry name" value="TM_HPP"/>
    <property type="match status" value="1"/>
</dbReference>
<evidence type="ECO:0000313" key="5">
    <source>
        <dbReference type="Proteomes" id="UP000028981"/>
    </source>
</evidence>
<feature type="transmembrane region" description="Helical" evidence="2">
    <location>
        <begin position="140"/>
        <end position="162"/>
    </location>
</feature>
<dbReference type="InterPro" id="IPR046342">
    <property type="entry name" value="CBS_dom_sf"/>
</dbReference>
<feature type="domain" description="CBS" evidence="3">
    <location>
        <begin position="238"/>
        <end position="295"/>
    </location>
</feature>
<evidence type="ECO:0000259" key="3">
    <source>
        <dbReference type="PROSITE" id="PS51371"/>
    </source>
</evidence>
<dbReference type="EMBL" id="JQGC01000001">
    <property type="protein sequence ID" value="KFL32886.1"/>
    <property type="molecule type" value="Genomic_DNA"/>
</dbReference>
<reference evidence="4 5" key="1">
    <citation type="submission" date="2014-08" db="EMBL/GenBank/DDBJ databases">
        <authorList>
            <person name="Hassan Y.I."/>
            <person name="Lepp D."/>
            <person name="Zhou T."/>
        </authorList>
    </citation>
    <scope>NUCLEOTIDE SEQUENCE [LARGE SCALE GENOMIC DNA]</scope>
    <source>
        <strain evidence="4 5">IFO13584</strain>
    </source>
</reference>
<dbReference type="STRING" id="46914.JP75_01770"/>
<feature type="transmembrane region" description="Helical" evidence="2">
    <location>
        <begin position="73"/>
        <end position="93"/>
    </location>
</feature>
<proteinExistence type="predicted"/>
<evidence type="ECO:0000256" key="1">
    <source>
        <dbReference type="PROSITE-ProRule" id="PRU00703"/>
    </source>
</evidence>
<evidence type="ECO:0000256" key="2">
    <source>
        <dbReference type="SAM" id="Phobius"/>
    </source>
</evidence>
<keyword evidence="5" id="KW-1185">Reference proteome</keyword>
<sequence>MPSFFSRLVPHLVAVSPVERLRAAVGACLGILVVGIIGRLALPAAAAPLLIAPLGASAVLLFAVPASPLAQPWSIIGGNGIAAVVGVVAAMLVPDQSVAAALALGVSIGLLLTFKCLHPPSGAVALTAVLGGPAIHDLGFFYVLWPVLAGSFALLVAAVGYNKLTGKVYPHRAQVHVPVASAGRSGGLGVTIDDLTTAIRERDEVVPVDPDDLEEVLQRAEVLAFNRRSGGVVASAVMSQKVASVMPGTSLRIALRLLRANGVKALPVVDAERRVVGIVTQTDLLDKADWGPSATGSGLGWRLRSIGNSDRPLRGKVRDVMTSDVRSVPVTTPIARVVQVMAETGHHHVPVVDAAGTLAGMVTQSDVVAALFHVNQAELARTA</sequence>
<dbReference type="PANTHER" id="PTHR33741">
    <property type="entry name" value="TRANSMEMBRANE PROTEIN DDB_G0269096-RELATED"/>
    <property type="match status" value="1"/>
</dbReference>
<feature type="transmembrane region" description="Helical" evidence="2">
    <location>
        <begin position="20"/>
        <end position="42"/>
    </location>
</feature>
<evidence type="ECO:0000313" key="4">
    <source>
        <dbReference type="EMBL" id="KFL32886.1"/>
    </source>
</evidence>
<keyword evidence="2" id="KW-0472">Membrane</keyword>
<keyword evidence="2" id="KW-1133">Transmembrane helix</keyword>
<dbReference type="InterPro" id="IPR000644">
    <property type="entry name" value="CBS_dom"/>
</dbReference>
<dbReference type="SUPFAM" id="SSF54631">
    <property type="entry name" value="CBS-domain pair"/>
    <property type="match status" value="1"/>
</dbReference>
<dbReference type="AlphaFoldDB" id="A0A087M7N3"/>
<dbReference type="InterPro" id="IPR007065">
    <property type="entry name" value="HPP"/>
</dbReference>
<dbReference type="Pfam" id="PF00571">
    <property type="entry name" value="CBS"/>
    <property type="match status" value="2"/>
</dbReference>
<dbReference type="CDD" id="cd04600">
    <property type="entry name" value="CBS_pair_HPP_assoc"/>
    <property type="match status" value="1"/>
</dbReference>
<feature type="domain" description="CBS" evidence="3">
    <location>
        <begin position="321"/>
        <end position="379"/>
    </location>
</feature>
<dbReference type="PANTHER" id="PTHR33741:SF5">
    <property type="entry name" value="TRANSMEMBRANE PROTEIN DDB_G0269096-RELATED"/>
    <property type="match status" value="1"/>
</dbReference>
<accession>A0A087M7N3</accession>
<gene>
    <name evidence="4" type="ORF">JP75_01770</name>
</gene>
<comment type="caution">
    <text evidence="4">The sequence shown here is derived from an EMBL/GenBank/DDBJ whole genome shotgun (WGS) entry which is preliminary data.</text>
</comment>
<feature type="transmembrane region" description="Helical" evidence="2">
    <location>
        <begin position="100"/>
        <end position="120"/>
    </location>
</feature>
<feature type="transmembrane region" description="Helical" evidence="2">
    <location>
        <begin position="49"/>
        <end position="67"/>
    </location>
</feature>
<name>A0A087M7N3_9HYPH</name>
<dbReference type="Gene3D" id="3.10.580.10">
    <property type="entry name" value="CBS-domain"/>
    <property type="match status" value="2"/>
</dbReference>
<dbReference type="InterPro" id="IPR058581">
    <property type="entry name" value="TM_HPP"/>
</dbReference>